<comment type="function">
    <text evidence="1">DNA polymerase II participates in chromosomal DNA replication.</text>
</comment>
<comment type="catalytic activity">
    <reaction evidence="1">
        <text>DNA(n) + a 2'-deoxyribonucleoside 5'-triphosphate = DNA(n+1) + diphosphate</text>
        <dbReference type="Rhea" id="RHEA:22508"/>
        <dbReference type="Rhea" id="RHEA-COMP:17339"/>
        <dbReference type="Rhea" id="RHEA-COMP:17340"/>
        <dbReference type="ChEBI" id="CHEBI:33019"/>
        <dbReference type="ChEBI" id="CHEBI:61560"/>
        <dbReference type="ChEBI" id="CHEBI:173112"/>
        <dbReference type="EC" id="2.7.7.7"/>
    </reaction>
</comment>
<dbReference type="EC" id="2.7.7.7" evidence="1"/>
<gene>
    <name evidence="5" type="ORF">CCMP2556_LOCUS48467</name>
</gene>
<feature type="domain" description="DNA polymerase epsilon catalytic subunit A C-terminal" evidence="4">
    <location>
        <begin position="336"/>
        <end position="715"/>
    </location>
</feature>
<keyword evidence="1" id="KW-0862">Zinc</keyword>
<comment type="subcellular location">
    <subcellularLocation>
        <location evidence="1">Nucleus</location>
    </subcellularLocation>
</comment>
<feature type="region of interest" description="Disordered" evidence="2">
    <location>
        <begin position="816"/>
        <end position="910"/>
    </location>
</feature>
<keyword evidence="1" id="KW-0539">Nucleus</keyword>
<evidence type="ECO:0000313" key="6">
    <source>
        <dbReference type="Proteomes" id="UP001642484"/>
    </source>
</evidence>
<keyword evidence="1" id="KW-0548">Nucleotidyltransferase</keyword>
<keyword evidence="1" id="KW-0239">DNA-directed DNA polymerase</keyword>
<dbReference type="PANTHER" id="PTHR10670">
    <property type="entry name" value="DNA POLYMERASE EPSILON CATALYTIC SUBUNIT A"/>
    <property type="match status" value="1"/>
</dbReference>
<dbReference type="Pfam" id="PF08490">
    <property type="entry name" value="DUF1744"/>
    <property type="match status" value="1"/>
</dbReference>
<feature type="compositionally biased region" description="Low complexity" evidence="2">
    <location>
        <begin position="827"/>
        <end position="850"/>
    </location>
</feature>
<keyword evidence="6" id="KW-1185">Reference proteome</keyword>
<keyword evidence="3" id="KW-0732">Signal</keyword>
<feature type="signal peptide" evidence="3">
    <location>
        <begin position="1"/>
        <end position="20"/>
    </location>
</feature>
<keyword evidence="1" id="KW-0235">DNA replication</keyword>
<comment type="similarity">
    <text evidence="1">Belongs to the DNA polymerase type-B family.</text>
</comment>
<organism evidence="5 6">
    <name type="scientific">Durusdinium trenchii</name>
    <dbReference type="NCBI Taxonomy" id="1381693"/>
    <lineage>
        <taxon>Eukaryota</taxon>
        <taxon>Sar</taxon>
        <taxon>Alveolata</taxon>
        <taxon>Dinophyceae</taxon>
        <taxon>Suessiales</taxon>
        <taxon>Symbiodiniaceae</taxon>
        <taxon>Durusdinium</taxon>
    </lineage>
</organism>
<name>A0ABP0RUT7_9DINO</name>
<keyword evidence="1" id="KW-0238">DNA-binding</keyword>
<dbReference type="PANTHER" id="PTHR10670:SF0">
    <property type="entry name" value="DNA POLYMERASE EPSILON CATALYTIC SUBUNIT A"/>
    <property type="match status" value="1"/>
</dbReference>
<keyword evidence="1" id="KW-0863">Zinc-finger</keyword>
<comment type="cofactor">
    <cofactor evidence="1">
        <name>[4Fe-4S] cluster</name>
        <dbReference type="ChEBI" id="CHEBI:49883"/>
    </cofactor>
</comment>
<dbReference type="InterPro" id="IPR029703">
    <property type="entry name" value="POL2"/>
</dbReference>
<feature type="compositionally biased region" description="Polar residues" evidence="2">
    <location>
        <begin position="868"/>
        <end position="895"/>
    </location>
</feature>
<keyword evidence="1" id="KW-0479">Metal-binding</keyword>
<sequence length="910" mass="101796">MIRVLALLPVAPLGLPLVSSDWARRLCTQPTGAQSEGAQFGLGKLPEMMVCEKEGCETYSLGSGFCVSWMALQGKKLKAAVGTPSWHNCHTESFYTQLQQGNVFQHPPPMLDCPSTVPIAILAVPKAASSSFILWLAQLEGRTEGHLTAALSARSCLELGAGRERRVARCLAKAFYHPFANYSSKLPGLNLKSFGCTRQKANGLASYGLRWHQTLGTGWLVAPPFLCQQCCMQGYGRLMVILARNPYMRIASYFKRWIAPTRFFGDWSMFPIWLRHLQNVSRFTDGFKACRGRGELNSDDVLHTRSVKEMLDDDRVVPGRSHRRFNIIHLETLAKDLEQLQQSLCQSFSFCRSFPPFPSSGFHHSNAKNLVKDRMRWRKMWRGLKPLMLERYGWDFEHLGYSTDPWDLMPRETALTRAALRKDGELRHVFRVCKFTDIRVPVCNGPETTPAFAQSSLDVMYSRQLLKDSQIRWASPACRPDLGETSLALVDAQEESVEALRWVLQGRDLAEGRGGGQINRPGVYRTICLEVNLRSKLCVCALQHARYLSDMEGGELSRKMIRKVGTDSTVRNMDHSSEASVTNLESLVSMVQEICSAQAAKAKEMETLRQNWAKQSRETRTGPFDEDAFNQLAEQCEDVRLMRKLQELRDEWQTLESLLDGLYGWLASPTSLLYDAALLRRVHQYMDRVLKLLVDAVKRNGCSIIHASYSKAAGAAPVNATKADGNLPTCYYLATSGTKTYEGEYQWVIELEKGWSAWLPGNEPFQGSTAKPMRYTLGRYDFEVHFESESHGTQTNLTTGKVRRIQRLQKGEAFPAWEGTGVRRRPASAAAGAPAKNATAAPADSAAKAAQSNRTARRSGYPWPQPQGPTQVTKSQPGRPQVSQAAYKGSTTTPTAPGLPRYMRPLKSKA</sequence>
<evidence type="ECO:0000256" key="2">
    <source>
        <dbReference type="SAM" id="MobiDB-lite"/>
    </source>
</evidence>
<protein>
    <recommendedName>
        <fullName evidence="1">DNA polymerase epsilon catalytic subunit</fullName>
        <ecNumber evidence="1">2.7.7.7</ecNumber>
    </recommendedName>
</protein>
<evidence type="ECO:0000259" key="4">
    <source>
        <dbReference type="SMART" id="SM01159"/>
    </source>
</evidence>
<dbReference type="EMBL" id="CAXAMN010026472">
    <property type="protein sequence ID" value="CAK9103180.1"/>
    <property type="molecule type" value="Genomic_DNA"/>
</dbReference>
<dbReference type="SMART" id="SM01159">
    <property type="entry name" value="DUF1744"/>
    <property type="match status" value="1"/>
</dbReference>
<keyword evidence="1" id="KW-0411">Iron-sulfur</keyword>
<dbReference type="Proteomes" id="UP001642484">
    <property type="component" value="Unassembled WGS sequence"/>
</dbReference>
<accession>A0ABP0RUT7</accession>
<evidence type="ECO:0000313" key="5">
    <source>
        <dbReference type="EMBL" id="CAK9103180.1"/>
    </source>
</evidence>
<feature type="chain" id="PRO_5047515517" description="DNA polymerase epsilon catalytic subunit" evidence="3">
    <location>
        <begin position="21"/>
        <end position="910"/>
    </location>
</feature>
<evidence type="ECO:0000256" key="1">
    <source>
        <dbReference type="RuleBase" id="RU365029"/>
    </source>
</evidence>
<dbReference type="InterPro" id="IPR013697">
    <property type="entry name" value="DNA_pol_e_suA_C"/>
</dbReference>
<keyword evidence="1" id="KW-0808">Transferase</keyword>
<reference evidence="5 6" key="1">
    <citation type="submission" date="2024-02" db="EMBL/GenBank/DDBJ databases">
        <authorList>
            <person name="Chen Y."/>
            <person name="Shah S."/>
            <person name="Dougan E. K."/>
            <person name="Thang M."/>
            <person name="Chan C."/>
        </authorList>
    </citation>
    <scope>NUCLEOTIDE SEQUENCE [LARGE SCALE GENOMIC DNA]</scope>
</reference>
<proteinExistence type="inferred from homology"/>
<keyword evidence="1" id="KW-0408">Iron</keyword>
<evidence type="ECO:0000256" key="3">
    <source>
        <dbReference type="SAM" id="SignalP"/>
    </source>
</evidence>
<comment type="caution">
    <text evidence="5">The sequence shown here is derived from an EMBL/GenBank/DDBJ whole genome shotgun (WGS) entry which is preliminary data.</text>
</comment>
<keyword evidence="1" id="KW-0004">4Fe-4S</keyword>